<dbReference type="Proteomes" id="UP001187192">
    <property type="component" value="Unassembled WGS sequence"/>
</dbReference>
<keyword evidence="2" id="KW-1185">Reference proteome</keyword>
<proteinExistence type="predicted"/>
<name>A0AA88JCK3_FICCA</name>
<gene>
    <name evidence="1" type="ORF">TIFTF001_037891</name>
</gene>
<accession>A0AA88JCK3</accession>
<organism evidence="1 2">
    <name type="scientific">Ficus carica</name>
    <name type="common">Common fig</name>
    <dbReference type="NCBI Taxonomy" id="3494"/>
    <lineage>
        <taxon>Eukaryota</taxon>
        <taxon>Viridiplantae</taxon>
        <taxon>Streptophyta</taxon>
        <taxon>Embryophyta</taxon>
        <taxon>Tracheophyta</taxon>
        <taxon>Spermatophyta</taxon>
        <taxon>Magnoliopsida</taxon>
        <taxon>eudicotyledons</taxon>
        <taxon>Gunneridae</taxon>
        <taxon>Pentapetalae</taxon>
        <taxon>rosids</taxon>
        <taxon>fabids</taxon>
        <taxon>Rosales</taxon>
        <taxon>Moraceae</taxon>
        <taxon>Ficeae</taxon>
        <taxon>Ficus</taxon>
    </lineage>
</organism>
<dbReference type="EMBL" id="BTGU01000708">
    <property type="protein sequence ID" value="GMN68840.1"/>
    <property type="molecule type" value="Genomic_DNA"/>
</dbReference>
<dbReference type="AlphaFoldDB" id="A0AA88JCK3"/>
<protein>
    <submittedName>
        <fullName evidence="1">Uncharacterized protein</fullName>
    </submittedName>
</protein>
<evidence type="ECO:0000313" key="1">
    <source>
        <dbReference type="EMBL" id="GMN68840.1"/>
    </source>
</evidence>
<sequence>MLSIEFHLRADSELLLMCRALILCKLEIGCTKSSLSPLSFSHVLSLLSSSSPLRCQSNKPIHARSEQALRHARRAGAEFAIVVEQRKAITLLAISINDGFVGQFAENITRLKAKHASGAPTGSRVPMSSVNSTHLSPRCRGSCRRPLQEFLRRCPKRWIS</sequence>
<evidence type="ECO:0000313" key="2">
    <source>
        <dbReference type="Proteomes" id="UP001187192"/>
    </source>
</evidence>
<reference evidence="1" key="1">
    <citation type="submission" date="2023-07" db="EMBL/GenBank/DDBJ databases">
        <title>draft genome sequence of fig (Ficus carica).</title>
        <authorList>
            <person name="Takahashi T."/>
            <person name="Nishimura K."/>
        </authorList>
    </citation>
    <scope>NUCLEOTIDE SEQUENCE</scope>
</reference>
<comment type="caution">
    <text evidence="1">The sequence shown here is derived from an EMBL/GenBank/DDBJ whole genome shotgun (WGS) entry which is preliminary data.</text>
</comment>